<keyword evidence="2" id="KW-0732">Signal</keyword>
<name>A0A251RX95_HELAN</name>
<protein>
    <submittedName>
        <fullName evidence="3">Uncharacterized protein</fullName>
    </submittedName>
</protein>
<sequence length="99" mass="10460">MGLSHTWVCALVLLIIIVCHMSVITHGDETIEAGKWSCRECELNPRRCRPRARCRPRGGPPGRGGGFGEGRGQGLGGGGKGSPLLPLDRGNGSEQSLIV</sequence>
<feature type="compositionally biased region" description="Gly residues" evidence="1">
    <location>
        <begin position="60"/>
        <end position="81"/>
    </location>
</feature>
<evidence type="ECO:0000313" key="4">
    <source>
        <dbReference type="Proteomes" id="UP000215914"/>
    </source>
</evidence>
<feature type="signal peptide" evidence="2">
    <location>
        <begin position="1"/>
        <end position="27"/>
    </location>
</feature>
<feature type="chain" id="PRO_5012784045" evidence="2">
    <location>
        <begin position="28"/>
        <end position="99"/>
    </location>
</feature>
<gene>
    <name evidence="3" type="ORF">HannXRQ_Chr16g0506781</name>
</gene>
<keyword evidence="4" id="KW-1185">Reference proteome</keyword>
<evidence type="ECO:0000256" key="2">
    <source>
        <dbReference type="SAM" id="SignalP"/>
    </source>
</evidence>
<proteinExistence type="predicted"/>
<dbReference type="EMBL" id="CM007905">
    <property type="protein sequence ID" value="OTF91075.1"/>
    <property type="molecule type" value="Genomic_DNA"/>
</dbReference>
<feature type="region of interest" description="Disordered" evidence="1">
    <location>
        <begin position="52"/>
        <end position="99"/>
    </location>
</feature>
<accession>A0A251RX95</accession>
<dbReference type="AlphaFoldDB" id="A0A251RX95"/>
<reference evidence="4" key="1">
    <citation type="journal article" date="2017" name="Nature">
        <title>The sunflower genome provides insights into oil metabolism, flowering and Asterid evolution.</title>
        <authorList>
            <person name="Badouin H."/>
            <person name="Gouzy J."/>
            <person name="Grassa C.J."/>
            <person name="Murat F."/>
            <person name="Staton S.E."/>
            <person name="Cottret L."/>
            <person name="Lelandais-Briere C."/>
            <person name="Owens G.L."/>
            <person name="Carrere S."/>
            <person name="Mayjonade B."/>
            <person name="Legrand L."/>
            <person name="Gill N."/>
            <person name="Kane N.C."/>
            <person name="Bowers J.E."/>
            <person name="Hubner S."/>
            <person name="Bellec A."/>
            <person name="Berard A."/>
            <person name="Berges H."/>
            <person name="Blanchet N."/>
            <person name="Boniface M.C."/>
            <person name="Brunel D."/>
            <person name="Catrice O."/>
            <person name="Chaidir N."/>
            <person name="Claudel C."/>
            <person name="Donnadieu C."/>
            <person name="Faraut T."/>
            <person name="Fievet G."/>
            <person name="Helmstetter N."/>
            <person name="King M."/>
            <person name="Knapp S.J."/>
            <person name="Lai Z."/>
            <person name="Le Paslier M.C."/>
            <person name="Lippi Y."/>
            <person name="Lorenzon L."/>
            <person name="Mandel J.R."/>
            <person name="Marage G."/>
            <person name="Marchand G."/>
            <person name="Marquand E."/>
            <person name="Bret-Mestries E."/>
            <person name="Morien E."/>
            <person name="Nambeesan S."/>
            <person name="Nguyen T."/>
            <person name="Pegot-Espagnet P."/>
            <person name="Pouilly N."/>
            <person name="Raftis F."/>
            <person name="Sallet E."/>
            <person name="Schiex T."/>
            <person name="Thomas J."/>
            <person name="Vandecasteele C."/>
            <person name="Vares D."/>
            <person name="Vear F."/>
            <person name="Vautrin S."/>
            <person name="Crespi M."/>
            <person name="Mangin B."/>
            <person name="Burke J.M."/>
            <person name="Salse J."/>
            <person name="Munos S."/>
            <person name="Vincourt P."/>
            <person name="Rieseberg L.H."/>
            <person name="Langlade N.B."/>
        </authorList>
    </citation>
    <scope>NUCLEOTIDE SEQUENCE [LARGE SCALE GENOMIC DNA]</scope>
    <source>
        <strain evidence="4">cv. SF193</strain>
    </source>
</reference>
<organism evidence="3 4">
    <name type="scientific">Helianthus annuus</name>
    <name type="common">Common sunflower</name>
    <dbReference type="NCBI Taxonomy" id="4232"/>
    <lineage>
        <taxon>Eukaryota</taxon>
        <taxon>Viridiplantae</taxon>
        <taxon>Streptophyta</taxon>
        <taxon>Embryophyta</taxon>
        <taxon>Tracheophyta</taxon>
        <taxon>Spermatophyta</taxon>
        <taxon>Magnoliopsida</taxon>
        <taxon>eudicotyledons</taxon>
        <taxon>Gunneridae</taxon>
        <taxon>Pentapetalae</taxon>
        <taxon>asterids</taxon>
        <taxon>campanulids</taxon>
        <taxon>Asterales</taxon>
        <taxon>Asteraceae</taxon>
        <taxon>Asteroideae</taxon>
        <taxon>Heliantheae alliance</taxon>
        <taxon>Heliantheae</taxon>
        <taxon>Helianthus</taxon>
    </lineage>
</organism>
<evidence type="ECO:0000256" key="1">
    <source>
        <dbReference type="SAM" id="MobiDB-lite"/>
    </source>
</evidence>
<evidence type="ECO:0000313" key="3">
    <source>
        <dbReference type="EMBL" id="OTF91075.1"/>
    </source>
</evidence>
<dbReference type="InParanoid" id="A0A251RX95"/>
<dbReference type="Proteomes" id="UP000215914">
    <property type="component" value="Chromosome 16"/>
</dbReference>